<keyword evidence="1" id="KW-0472">Membrane</keyword>
<protein>
    <submittedName>
        <fullName evidence="2">Uncharacterized protein</fullName>
    </submittedName>
</protein>
<proteinExistence type="predicted"/>
<evidence type="ECO:0000313" key="3">
    <source>
        <dbReference type="Proteomes" id="UP000195101"/>
    </source>
</evidence>
<feature type="transmembrane region" description="Helical" evidence="1">
    <location>
        <begin position="88"/>
        <end position="108"/>
    </location>
</feature>
<feature type="transmembrane region" description="Helical" evidence="1">
    <location>
        <begin position="114"/>
        <end position="130"/>
    </location>
</feature>
<reference evidence="2 3" key="1">
    <citation type="submission" date="2016-08" db="EMBL/GenBank/DDBJ databases">
        <title>Genome sequence of Clavibacter michiganensis spp strain CFBP8019.</title>
        <authorList>
            <person name="Thapa S.P."/>
            <person name="Coaker G."/>
            <person name="Jacques M.-A."/>
        </authorList>
    </citation>
    <scope>NUCLEOTIDE SEQUENCE [LARGE SCALE GENOMIC DNA]</scope>
    <source>
        <strain evidence="2">CFBP8019</strain>
    </source>
</reference>
<feature type="transmembrane region" description="Helical" evidence="1">
    <location>
        <begin position="12"/>
        <end position="39"/>
    </location>
</feature>
<organism evidence="2 3">
    <name type="scientific">Clavibacter michiganensis</name>
    <dbReference type="NCBI Taxonomy" id="28447"/>
    <lineage>
        <taxon>Bacteria</taxon>
        <taxon>Bacillati</taxon>
        <taxon>Actinomycetota</taxon>
        <taxon>Actinomycetes</taxon>
        <taxon>Micrococcales</taxon>
        <taxon>Microbacteriaceae</taxon>
        <taxon>Clavibacter</taxon>
    </lineage>
</organism>
<gene>
    <name evidence="2" type="ORF">BFL37_10505</name>
</gene>
<keyword evidence="1" id="KW-1133">Transmembrane helix</keyword>
<dbReference type="AlphaFoldDB" id="A0A251YJK7"/>
<comment type="caution">
    <text evidence="2">The sequence shown here is derived from an EMBL/GenBank/DDBJ whole genome shotgun (WGS) entry which is preliminary data.</text>
</comment>
<dbReference type="RefSeq" id="WP_086515066.1">
    <property type="nucleotide sequence ID" value="NZ_MDJZ01000016.1"/>
</dbReference>
<evidence type="ECO:0000313" key="2">
    <source>
        <dbReference type="EMBL" id="OUE24333.1"/>
    </source>
</evidence>
<dbReference type="OrthoDB" id="9959408at2"/>
<sequence length="154" mass="16085">MGTASRPGITGGAIMLLLFLGAVFVASLPMIAGIFAAALLPQTGGLRDDVGTPHLLHLLWIYPGLFLVGSVVDAVGKHLRGSRPRGPVGTVVELVVLCSLLSLMLGVYFARPEGAVLAAGIALLLYWPFVKGMERRTARRDAEQDSPPDGIAAG</sequence>
<name>A0A251YJK7_9MICO</name>
<dbReference type="Proteomes" id="UP000195101">
    <property type="component" value="Unassembled WGS sequence"/>
</dbReference>
<dbReference type="EMBL" id="MDJZ01000016">
    <property type="protein sequence ID" value="OUE24333.1"/>
    <property type="molecule type" value="Genomic_DNA"/>
</dbReference>
<feature type="transmembrane region" description="Helical" evidence="1">
    <location>
        <begin position="59"/>
        <end position="76"/>
    </location>
</feature>
<keyword evidence="1" id="KW-0812">Transmembrane</keyword>
<accession>A0A251YJK7</accession>
<evidence type="ECO:0000256" key="1">
    <source>
        <dbReference type="SAM" id="Phobius"/>
    </source>
</evidence>
<keyword evidence="3" id="KW-1185">Reference proteome</keyword>